<dbReference type="GO" id="GO:0005524">
    <property type="term" value="F:ATP binding"/>
    <property type="evidence" value="ECO:0007669"/>
    <property type="project" value="UniProtKB-UniRule"/>
</dbReference>
<dbReference type="HOGENOM" id="CLU_000288_135_4_11"/>
<evidence type="ECO:0000256" key="8">
    <source>
        <dbReference type="ARBA" id="ARBA00022840"/>
    </source>
</evidence>
<keyword evidence="7 14" id="KW-0418">Kinase</keyword>
<dbReference type="InterPro" id="IPR017441">
    <property type="entry name" value="Protein_kinase_ATP_BS"/>
</dbReference>
<dbReference type="EMBL" id="CT573213">
    <property type="protein sequence ID" value="CAJ63240.1"/>
    <property type="molecule type" value="Genomic_DNA"/>
</dbReference>
<feature type="compositionally biased region" description="Basic residues" evidence="11">
    <location>
        <begin position="361"/>
        <end position="370"/>
    </location>
</feature>
<keyword evidence="8 10" id="KW-0067">ATP-binding</keyword>
<dbReference type="SMART" id="SM00320">
    <property type="entry name" value="WD40"/>
    <property type="match status" value="8"/>
</dbReference>
<protein>
    <recommendedName>
        <fullName evidence="1">non-specific serine/threonine protein kinase</fullName>
        <ecNumber evidence="1">2.7.11.1</ecNumber>
    </recommendedName>
</protein>
<dbReference type="SUPFAM" id="SSF50978">
    <property type="entry name" value="WD40 repeat-like"/>
    <property type="match status" value="1"/>
</dbReference>
<evidence type="ECO:0000313" key="15">
    <source>
        <dbReference type="Proteomes" id="UP000000657"/>
    </source>
</evidence>
<dbReference type="AlphaFoldDB" id="Q0RGZ5"/>
<organism evidence="14 15">
    <name type="scientific">Frankia alni (strain DSM 45986 / CECT 9034 / ACN14a)</name>
    <dbReference type="NCBI Taxonomy" id="326424"/>
    <lineage>
        <taxon>Bacteria</taxon>
        <taxon>Bacillati</taxon>
        <taxon>Actinomycetota</taxon>
        <taxon>Actinomycetes</taxon>
        <taxon>Frankiales</taxon>
        <taxon>Frankiaceae</taxon>
        <taxon>Frankia</taxon>
    </lineage>
</organism>
<feature type="transmembrane region" description="Helical" evidence="12">
    <location>
        <begin position="374"/>
        <end position="394"/>
    </location>
</feature>
<dbReference type="PROSITE" id="PS50011">
    <property type="entry name" value="PROTEIN_KINASE_DOM"/>
    <property type="match status" value="1"/>
</dbReference>
<keyword evidence="12" id="KW-0472">Membrane</keyword>
<dbReference type="SMART" id="SM00220">
    <property type="entry name" value="S_TKc"/>
    <property type="match status" value="1"/>
</dbReference>
<evidence type="ECO:0000256" key="7">
    <source>
        <dbReference type="ARBA" id="ARBA00022777"/>
    </source>
</evidence>
<feature type="domain" description="Protein kinase" evidence="13">
    <location>
        <begin position="45"/>
        <end position="297"/>
    </location>
</feature>
<dbReference type="PANTHER" id="PTHR43289:SF6">
    <property type="entry name" value="SERINE_THREONINE-PROTEIN KINASE NEKL-3"/>
    <property type="match status" value="1"/>
</dbReference>
<dbReference type="PROSITE" id="PS50082">
    <property type="entry name" value="WD_REPEATS_2"/>
    <property type="match status" value="4"/>
</dbReference>
<keyword evidence="6 10" id="KW-0547">Nucleotide-binding</keyword>
<dbReference type="PROSITE" id="PS50294">
    <property type="entry name" value="WD_REPEATS_REGION"/>
    <property type="match status" value="3"/>
</dbReference>
<keyword evidence="4" id="KW-0808">Transferase</keyword>
<evidence type="ECO:0000256" key="9">
    <source>
        <dbReference type="PROSITE-ProRule" id="PRU00221"/>
    </source>
</evidence>
<evidence type="ECO:0000256" key="3">
    <source>
        <dbReference type="ARBA" id="ARBA00022574"/>
    </source>
</evidence>
<evidence type="ECO:0000259" key="13">
    <source>
        <dbReference type="PROSITE" id="PS50011"/>
    </source>
</evidence>
<dbReference type="Gene3D" id="1.10.510.10">
    <property type="entry name" value="Transferase(Phosphotransferase) domain 1"/>
    <property type="match status" value="1"/>
</dbReference>
<evidence type="ECO:0000256" key="5">
    <source>
        <dbReference type="ARBA" id="ARBA00022737"/>
    </source>
</evidence>
<name>Q0RGZ5_FRAAA</name>
<dbReference type="PRINTS" id="PR00320">
    <property type="entry name" value="GPROTEINBRPT"/>
</dbReference>
<dbReference type="InterPro" id="IPR036322">
    <property type="entry name" value="WD40_repeat_dom_sf"/>
</dbReference>
<dbReference type="InterPro" id="IPR020472">
    <property type="entry name" value="WD40_PAC1"/>
</dbReference>
<dbReference type="SUPFAM" id="SSF56112">
    <property type="entry name" value="Protein kinase-like (PK-like)"/>
    <property type="match status" value="1"/>
</dbReference>
<keyword evidence="15" id="KW-1185">Reference proteome</keyword>
<dbReference type="InterPro" id="IPR001680">
    <property type="entry name" value="WD40_rpt"/>
</dbReference>
<dbReference type="InterPro" id="IPR015943">
    <property type="entry name" value="WD40/YVTN_repeat-like_dom_sf"/>
</dbReference>
<dbReference type="PROSITE" id="PS00107">
    <property type="entry name" value="PROTEIN_KINASE_ATP"/>
    <property type="match status" value="1"/>
</dbReference>
<dbReference type="Pfam" id="PF00069">
    <property type="entry name" value="Pkinase"/>
    <property type="match status" value="1"/>
</dbReference>
<dbReference type="InterPro" id="IPR011009">
    <property type="entry name" value="Kinase-like_dom_sf"/>
</dbReference>
<evidence type="ECO:0000313" key="14">
    <source>
        <dbReference type="EMBL" id="CAJ63240.1"/>
    </source>
</evidence>
<keyword evidence="3 9" id="KW-0853">WD repeat</keyword>
<feature type="repeat" description="WD" evidence="9">
    <location>
        <begin position="663"/>
        <end position="695"/>
    </location>
</feature>
<dbReference type="PANTHER" id="PTHR43289">
    <property type="entry name" value="MITOGEN-ACTIVATED PROTEIN KINASE KINASE KINASE 20-RELATED"/>
    <property type="match status" value="1"/>
</dbReference>
<dbReference type="Pfam" id="PF00400">
    <property type="entry name" value="WD40"/>
    <property type="match status" value="5"/>
</dbReference>
<keyword evidence="12" id="KW-1133">Transmembrane helix</keyword>
<dbReference type="CDD" id="cd14014">
    <property type="entry name" value="STKc_PknB_like"/>
    <property type="match status" value="1"/>
</dbReference>
<keyword evidence="12" id="KW-0812">Transmembrane</keyword>
<dbReference type="Gene3D" id="2.130.10.10">
    <property type="entry name" value="YVTN repeat-like/Quinoprotein amine dehydrogenase"/>
    <property type="match status" value="3"/>
</dbReference>
<dbReference type="GO" id="GO:0004674">
    <property type="term" value="F:protein serine/threonine kinase activity"/>
    <property type="evidence" value="ECO:0007669"/>
    <property type="project" value="UniProtKB-KW"/>
</dbReference>
<evidence type="ECO:0000256" key="6">
    <source>
        <dbReference type="ARBA" id="ARBA00022741"/>
    </source>
</evidence>
<dbReference type="InterPro" id="IPR019775">
    <property type="entry name" value="WD40_repeat_CS"/>
</dbReference>
<proteinExistence type="predicted"/>
<keyword evidence="2" id="KW-0723">Serine/threonine-protein kinase</keyword>
<feature type="repeat" description="WD" evidence="9">
    <location>
        <begin position="569"/>
        <end position="610"/>
    </location>
</feature>
<dbReference type="PROSITE" id="PS00108">
    <property type="entry name" value="PROTEIN_KINASE_ST"/>
    <property type="match status" value="1"/>
</dbReference>
<feature type="repeat" description="WD" evidence="9">
    <location>
        <begin position="709"/>
        <end position="740"/>
    </location>
</feature>
<feature type="region of interest" description="Disordered" evidence="11">
    <location>
        <begin position="319"/>
        <end position="370"/>
    </location>
</feature>
<dbReference type="CDD" id="cd00200">
    <property type="entry name" value="WD40"/>
    <property type="match status" value="1"/>
</dbReference>
<sequence length="869" mass="91461">MTLRGSSVDLRSHEWGRRDGTACPPAAGRDVIVGRERVEKALPGYTVGERLGSGAFGLVLAGQHQRTGHPVAIKVMEAEGSEGTTFGFAAEARVLAGLNHPHVVRAFDYVEAEGLCLVVMELLAGGTLTRRRVGIGPEQVCAVGLAVAAALGHAHGRGVLHRDIKADNILFAADGTPKVGDFGIAKLFEGSAATASSRAGTPMYMAPEQIEGGRLGPATDLYALGVVLYHLLTGAPPFDSRQPLPVLWRQHLNDPPPPMVGVPASVAAVVLRALAKAPTDRYPDAAAFALDLAHAATEAYSSGWLTRARLPLHLDDHVLRATDPPAPPPRVGDSDDARTVASGADGGAVGPDAGSENGGPRRARRRRGRARRRVALPLAAMAVLVVVSLVLWRITGGSSPGPNLDREAVSRQLAAASTKKAADQPDLARRLALAAYRTAPTPQARNSVLRLLAFTNRPLATLAGGYARTFSPDGRLLATTSDENFLSTPPEPGTVQLWNASARGEARTPLTTFADGIDHFATTIAPVFSPDGRLLAVSGWNDNGPIVQLWDTAARGEARTPLTTFTTSTTSYDNGVSAVAFSPDGRLLATTSKDGTARLWDTTARGKVDQSLATFAASIVLSAAAFSPDGRLLAVSGWGRIAQLWDTTARGEFHTPLTSFTGHTGRLGAVTAVVFSPDGRLLATSGEDGTARLWDTTARGEGNAALTTFTAHTDWVSEVTFSPDGRLLASSSRDGTARLWPTTARGTVDQSSATFRFAPTHVFWDGGVVFDRAGRLLATSGDGDPQLWDTTARGEVDQSLATLTNAAAGVVPSPDGRLLATANSNNITRIWDLDPDRFTKAACAERANRLTEAEWKAVLPEVAYTPPCS</sequence>
<dbReference type="KEGG" id="fal:FRAAL4598"/>
<reference evidence="14 15" key="1">
    <citation type="journal article" date="2007" name="Genome Res.">
        <title>Genome characteristics of facultatively symbiotic Frankia sp. strains reflect host range and host plant biogeography.</title>
        <authorList>
            <person name="Normand P."/>
            <person name="Lapierre P."/>
            <person name="Tisa L.S."/>
            <person name="Gogarten J.P."/>
            <person name="Alloisio N."/>
            <person name="Bagnarol E."/>
            <person name="Bassi C.A."/>
            <person name="Berry A.M."/>
            <person name="Bickhart D.M."/>
            <person name="Choisne N."/>
            <person name="Couloux A."/>
            <person name="Cournoyer B."/>
            <person name="Cruveiller S."/>
            <person name="Daubin V."/>
            <person name="Demange N."/>
            <person name="Francino M.P."/>
            <person name="Goltsman E."/>
            <person name="Huang Y."/>
            <person name="Kopp O.R."/>
            <person name="Labarre L."/>
            <person name="Lapidus A."/>
            <person name="Lavire C."/>
            <person name="Marechal J."/>
            <person name="Martinez M."/>
            <person name="Mastronunzio J.E."/>
            <person name="Mullin B.C."/>
            <person name="Niemann J."/>
            <person name="Pujic P."/>
            <person name="Rawnsley T."/>
            <person name="Rouy Z."/>
            <person name="Schenowitz C."/>
            <person name="Sellstedt A."/>
            <person name="Tavares F."/>
            <person name="Tomkins J.P."/>
            <person name="Vallenet D."/>
            <person name="Valverde C."/>
            <person name="Wall L.G."/>
            <person name="Wang Y."/>
            <person name="Medigue C."/>
            <person name="Benson D.R."/>
        </authorList>
    </citation>
    <scope>NUCLEOTIDE SEQUENCE [LARGE SCALE GENOMIC DNA]</scope>
    <source>
        <strain evidence="15">DSM 45986 / CECT 9034 / ACN14a</strain>
    </source>
</reference>
<feature type="binding site" evidence="10">
    <location>
        <position position="74"/>
    </location>
    <ligand>
        <name>ATP</name>
        <dbReference type="ChEBI" id="CHEBI:30616"/>
    </ligand>
</feature>
<evidence type="ECO:0000256" key="10">
    <source>
        <dbReference type="PROSITE-ProRule" id="PRU10141"/>
    </source>
</evidence>
<evidence type="ECO:0000256" key="2">
    <source>
        <dbReference type="ARBA" id="ARBA00022527"/>
    </source>
</evidence>
<dbReference type="PROSITE" id="PS00678">
    <property type="entry name" value="WD_REPEATS_1"/>
    <property type="match status" value="1"/>
</dbReference>
<dbReference type="InterPro" id="IPR008271">
    <property type="entry name" value="Ser/Thr_kinase_AS"/>
</dbReference>
<accession>Q0RGZ5</accession>
<evidence type="ECO:0000256" key="11">
    <source>
        <dbReference type="SAM" id="MobiDB-lite"/>
    </source>
</evidence>
<dbReference type="STRING" id="326424.FRAAL4598"/>
<gene>
    <name evidence="14" type="ordered locus">FRAAL4598</name>
</gene>
<dbReference type="EC" id="2.7.11.1" evidence="1"/>
<feature type="repeat" description="WD" evidence="9">
    <location>
        <begin position="800"/>
        <end position="841"/>
    </location>
</feature>
<dbReference type="eggNOG" id="COG0515">
    <property type="taxonomic scope" value="Bacteria"/>
</dbReference>
<dbReference type="InterPro" id="IPR000719">
    <property type="entry name" value="Prot_kinase_dom"/>
</dbReference>
<keyword evidence="5" id="KW-0677">Repeat</keyword>
<evidence type="ECO:0000256" key="4">
    <source>
        <dbReference type="ARBA" id="ARBA00022679"/>
    </source>
</evidence>
<evidence type="ECO:0000256" key="1">
    <source>
        <dbReference type="ARBA" id="ARBA00012513"/>
    </source>
</evidence>
<dbReference type="Proteomes" id="UP000000657">
    <property type="component" value="Chromosome"/>
</dbReference>
<dbReference type="eggNOG" id="COG2319">
    <property type="taxonomic scope" value="Bacteria"/>
</dbReference>
<evidence type="ECO:0000256" key="12">
    <source>
        <dbReference type="SAM" id="Phobius"/>
    </source>
</evidence>